<keyword evidence="2" id="KW-1185">Reference proteome</keyword>
<name>A0A4Z1KFX1_9HELO</name>
<evidence type="ECO:0000313" key="2">
    <source>
        <dbReference type="Proteomes" id="UP000297280"/>
    </source>
</evidence>
<evidence type="ECO:0000313" key="1">
    <source>
        <dbReference type="EMBL" id="TGO83082.1"/>
    </source>
</evidence>
<protein>
    <submittedName>
        <fullName evidence="1">Uncharacterized protein</fullName>
    </submittedName>
</protein>
<dbReference type="STRING" id="87229.A0A4Z1KFX1"/>
<dbReference type="Proteomes" id="UP000297280">
    <property type="component" value="Unassembled WGS sequence"/>
</dbReference>
<gene>
    <name evidence="1" type="ORF">BPOR_0706g00070</name>
</gene>
<organism evidence="1 2">
    <name type="scientific">Botrytis porri</name>
    <dbReference type="NCBI Taxonomy" id="87229"/>
    <lineage>
        <taxon>Eukaryota</taxon>
        <taxon>Fungi</taxon>
        <taxon>Dikarya</taxon>
        <taxon>Ascomycota</taxon>
        <taxon>Pezizomycotina</taxon>
        <taxon>Leotiomycetes</taxon>
        <taxon>Helotiales</taxon>
        <taxon>Sclerotiniaceae</taxon>
        <taxon>Botrytis</taxon>
    </lineage>
</organism>
<sequence length="331" mass="37635">MDRAYELGAPPGPSISAHCFQNLQTIYISRGSFTLPISSLSGSSILLKFWDLPNVRSVYTSSLTSNIMDQQRWDRRSPGVSLSEAELVQHSAITDFSLDRSNVPVSRVSRIVSTLKELIRFRWTYAFPLTLSNSDRILDLRSKNIRKILDLHRGSSKELDLRFLDGTSYAPLPRQDAESNVEKPLFLGNLSGFQQMTSLTIDPIVLSGRSPRQPIEHHIEDLLPQSLMYLGLVCELQQIKKFYPGAYSVREQTWSDEVTSFANTLPASMRFLTEVELIAPSRENSRNSYTERDEILEPVMRHFQERGVVCSITKVLPEDGFPDFRTICQND</sequence>
<comment type="caution">
    <text evidence="1">The sequence shown here is derived from an EMBL/GenBank/DDBJ whole genome shotgun (WGS) entry which is preliminary data.</text>
</comment>
<proteinExistence type="predicted"/>
<dbReference type="OrthoDB" id="3486441at2759"/>
<accession>A0A4Z1KFX1</accession>
<reference evidence="1 2" key="1">
    <citation type="submission" date="2017-12" db="EMBL/GenBank/DDBJ databases">
        <title>Comparative genomics of Botrytis spp.</title>
        <authorList>
            <person name="Valero-Jimenez C.A."/>
            <person name="Tapia P."/>
            <person name="Veloso J."/>
            <person name="Silva-Moreno E."/>
            <person name="Staats M."/>
            <person name="Valdes J.H."/>
            <person name="Van Kan J.A.L."/>
        </authorList>
    </citation>
    <scope>NUCLEOTIDE SEQUENCE [LARGE SCALE GENOMIC DNA]</scope>
    <source>
        <strain evidence="1 2">MUCL3349</strain>
    </source>
</reference>
<dbReference type="AlphaFoldDB" id="A0A4Z1KFX1"/>
<dbReference type="EMBL" id="PQXO01000705">
    <property type="protein sequence ID" value="TGO83082.1"/>
    <property type="molecule type" value="Genomic_DNA"/>
</dbReference>